<dbReference type="STRING" id="33097.A0A150G5T2"/>
<dbReference type="PANTHER" id="PTHR24055">
    <property type="entry name" value="MITOGEN-ACTIVATED PROTEIN KINASE"/>
    <property type="match status" value="1"/>
</dbReference>
<dbReference type="InterPro" id="IPR000719">
    <property type="entry name" value="Prot_kinase_dom"/>
</dbReference>
<dbReference type="InterPro" id="IPR050117">
    <property type="entry name" value="MAPK"/>
</dbReference>
<comment type="caution">
    <text evidence="5">The sequence shown here is derived from an EMBL/GenBank/DDBJ whole genome shotgun (WGS) entry which is preliminary data.</text>
</comment>
<dbReference type="InterPro" id="IPR011009">
    <property type="entry name" value="Kinase-like_dom_sf"/>
</dbReference>
<accession>A0A150G5T2</accession>
<dbReference type="Proteomes" id="UP000075714">
    <property type="component" value="Unassembled WGS sequence"/>
</dbReference>
<evidence type="ECO:0000259" key="4">
    <source>
        <dbReference type="PROSITE" id="PS50011"/>
    </source>
</evidence>
<dbReference type="GO" id="GO:0005524">
    <property type="term" value="F:ATP binding"/>
    <property type="evidence" value="ECO:0007669"/>
    <property type="project" value="UniProtKB-KW"/>
</dbReference>
<keyword evidence="2" id="KW-0067">ATP-binding</keyword>
<dbReference type="AlphaFoldDB" id="A0A150G5T2"/>
<dbReference type="InterPro" id="IPR008271">
    <property type="entry name" value="Ser/Thr_kinase_AS"/>
</dbReference>
<keyword evidence="6" id="KW-1185">Reference proteome</keyword>
<gene>
    <name evidence="5" type="ORF">GPECTOR_57g497</name>
</gene>
<dbReference type="PROSITE" id="PS00108">
    <property type="entry name" value="PROTEIN_KINASE_ST"/>
    <property type="match status" value="1"/>
</dbReference>
<proteinExistence type="predicted"/>
<name>A0A150G5T2_GONPE</name>
<dbReference type="Gene3D" id="1.10.510.10">
    <property type="entry name" value="Transferase(Phosphotransferase) domain 1"/>
    <property type="match status" value="2"/>
</dbReference>
<dbReference type="GO" id="GO:0004672">
    <property type="term" value="F:protein kinase activity"/>
    <property type="evidence" value="ECO:0007669"/>
    <property type="project" value="InterPro"/>
</dbReference>
<evidence type="ECO:0000256" key="1">
    <source>
        <dbReference type="ARBA" id="ARBA00022741"/>
    </source>
</evidence>
<evidence type="ECO:0000256" key="2">
    <source>
        <dbReference type="ARBA" id="ARBA00022840"/>
    </source>
</evidence>
<evidence type="ECO:0000313" key="6">
    <source>
        <dbReference type="Proteomes" id="UP000075714"/>
    </source>
</evidence>
<evidence type="ECO:0000313" key="5">
    <source>
        <dbReference type="EMBL" id="KXZ45207.1"/>
    </source>
</evidence>
<evidence type="ECO:0000256" key="3">
    <source>
        <dbReference type="SAM" id="MobiDB-lite"/>
    </source>
</evidence>
<feature type="domain" description="Protein kinase" evidence="4">
    <location>
        <begin position="1"/>
        <end position="209"/>
    </location>
</feature>
<dbReference type="SUPFAM" id="SSF56112">
    <property type="entry name" value="Protein kinase-like (PK-like)"/>
    <property type="match status" value="1"/>
</dbReference>
<feature type="region of interest" description="Disordered" evidence="3">
    <location>
        <begin position="189"/>
        <end position="209"/>
    </location>
</feature>
<keyword evidence="1" id="KW-0547">Nucleotide-binding</keyword>
<organism evidence="5 6">
    <name type="scientific">Gonium pectorale</name>
    <name type="common">Green alga</name>
    <dbReference type="NCBI Taxonomy" id="33097"/>
    <lineage>
        <taxon>Eukaryota</taxon>
        <taxon>Viridiplantae</taxon>
        <taxon>Chlorophyta</taxon>
        <taxon>core chlorophytes</taxon>
        <taxon>Chlorophyceae</taxon>
        <taxon>CS clade</taxon>
        <taxon>Chlamydomonadales</taxon>
        <taxon>Volvocaceae</taxon>
        <taxon>Gonium</taxon>
    </lineage>
</organism>
<dbReference type="OrthoDB" id="548217at2759"/>
<dbReference type="EMBL" id="LSYV01000058">
    <property type="protein sequence ID" value="KXZ45207.1"/>
    <property type="molecule type" value="Genomic_DNA"/>
</dbReference>
<dbReference type="SMART" id="SM00220">
    <property type="entry name" value="S_TKc"/>
    <property type="match status" value="1"/>
</dbReference>
<sequence>MDDPVVRRMARREVTILRACDHPSIIKLFDAFRSSNGNAYVVMERMTECADSMLESSPGGLAPAHVKLVAWQMCLALRYLHKRRIVHRDVKPSNILLGKAGLAKLCDFGLARHLPTAVAPSQQGGRRGAACSGAVCGRDGGCSGGCDRCGSVRSGAAAGSGGGSGSGDEEPLSEYVVTRWYRPPEVLLDLPYDTSAGHDKQQNEPAKAQ</sequence>
<reference evidence="6" key="1">
    <citation type="journal article" date="2016" name="Nat. Commun.">
        <title>The Gonium pectorale genome demonstrates co-option of cell cycle regulation during the evolution of multicellularity.</title>
        <authorList>
            <person name="Hanschen E.R."/>
            <person name="Marriage T.N."/>
            <person name="Ferris P.J."/>
            <person name="Hamaji T."/>
            <person name="Toyoda A."/>
            <person name="Fujiyama A."/>
            <person name="Neme R."/>
            <person name="Noguchi H."/>
            <person name="Minakuchi Y."/>
            <person name="Suzuki M."/>
            <person name="Kawai-Toyooka H."/>
            <person name="Smith D.R."/>
            <person name="Sparks H."/>
            <person name="Anderson J."/>
            <person name="Bakaric R."/>
            <person name="Luria V."/>
            <person name="Karger A."/>
            <person name="Kirschner M.W."/>
            <person name="Durand P.M."/>
            <person name="Michod R.E."/>
            <person name="Nozaki H."/>
            <person name="Olson B.J."/>
        </authorList>
    </citation>
    <scope>NUCLEOTIDE SEQUENCE [LARGE SCALE GENOMIC DNA]</scope>
    <source>
        <strain evidence="6">NIES-2863</strain>
    </source>
</reference>
<dbReference type="Pfam" id="PF00069">
    <property type="entry name" value="Pkinase"/>
    <property type="match status" value="1"/>
</dbReference>
<protein>
    <recommendedName>
        <fullName evidence="4">Protein kinase domain-containing protein</fullName>
    </recommendedName>
</protein>
<dbReference type="PROSITE" id="PS50011">
    <property type="entry name" value="PROTEIN_KINASE_DOM"/>
    <property type="match status" value="1"/>
</dbReference>